<dbReference type="PANTHER" id="PTHR22409">
    <property type="entry name" value="CHROMOSOME 19 OPEN READING FRAME 44"/>
    <property type="match status" value="1"/>
</dbReference>
<sequence>MTAGDSPVPSRFLSPAVLEALTTYSPAAAALNDLAELNLQLVRRFAETSRGLHASVVASLEEETYRYHTLEEAQRYIRRHKPPPLTLEQARKQLEEENQD</sequence>
<evidence type="ECO:0000313" key="3">
    <source>
        <dbReference type="Proteomes" id="UP001142489"/>
    </source>
</evidence>
<name>A0A9Q1ASA9_9SAUR</name>
<protein>
    <recommendedName>
        <fullName evidence="1">DUF4614 domain-containing protein</fullName>
    </recommendedName>
</protein>
<dbReference type="OrthoDB" id="2151530at2759"/>
<dbReference type="InterPro" id="IPR040120">
    <property type="entry name" value="C19orf44-like"/>
</dbReference>
<feature type="domain" description="DUF4614" evidence="1">
    <location>
        <begin position="6"/>
        <end position="82"/>
    </location>
</feature>
<dbReference type="InterPro" id="IPR027884">
    <property type="entry name" value="DUF4614"/>
</dbReference>
<organism evidence="2 3">
    <name type="scientific">Phrynocephalus forsythii</name>
    <dbReference type="NCBI Taxonomy" id="171643"/>
    <lineage>
        <taxon>Eukaryota</taxon>
        <taxon>Metazoa</taxon>
        <taxon>Chordata</taxon>
        <taxon>Craniata</taxon>
        <taxon>Vertebrata</taxon>
        <taxon>Euteleostomi</taxon>
        <taxon>Lepidosauria</taxon>
        <taxon>Squamata</taxon>
        <taxon>Bifurcata</taxon>
        <taxon>Unidentata</taxon>
        <taxon>Episquamata</taxon>
        <taxon>Toxicofera</taxon>
        <taxon>Iguania</taxon>
        <taxon>Acrodonta</taxon>
        <taxon>Agamidae</taxon>
        <taxon>Agaminae</taxon>
        <taxon>Phrynocephalus</taxon>
    </lineage>
</organism>
<keyword evidence="3" id="KW-1185">Reference proteome</keyword>
<dbReference type="PANTHER" id="PTHR22409:SF2">
    <property type="entry name" value="CHROMOSOME 19 OPEN READING FRAME 44"/>
    <property type="match status" value="1"/>
</dbReference>
<dbReference type="AlphaFoldDB" id="A0A9Q1ASA9"/>
<evidence type="ECO:0000313" key="2">
    <source>
        <dbReference type="EMBL" id="KAJ7308258.1"/>
    </source>
</evidence>
<dbReference type="Proteomes" id="UP001142489">
    <property type="component" value="Unassembled WGS sequence"/>
</dbReference>
<dbReference type="EMBL" id="JAPFRF010000018">
    <property type="protein sequence ID" value="KAJ7308258.1"/>
    <property type="molecule type" value="Genomic_DNA"/>
</dbReference>
<gene>
    <name evidence="2" type="ORF">JRQ81_008784</name>
</gene>
<comment type="caution">
    <text evidence="2">The sequence shown here is derived from an EMBL/GenBank/DDBJ whole genome shotgun (WGS) entry which is preliminary data.</text>
</comment>
<dbReference type="Pfam" id="PF15391">
    <property type="entry name" value="DUF4614"/>
    <property type="match status" value="1"/>
</dbReference>
<evidence type="ECO:0000259" key="1">
    <source>
        <dbReference type="Pfam" id="PF15391"/>
    </source>
</evidence>
<proteinExistence type="predicted"/>
<accession>A0A9Q1ASA9</accession>
<reference evidence="2" key="1">
    <citation type="journal article" date="2023" name="DNA Res.">
        <title>Chromosome-level genome assembly of Phrynocephalus forsythii using third-generation DNA sequencing and Hi-C analysis.</title>
        <authorList>
            <person name="Qi Y."/>
            <person name="Zhao W."/>
            <person name="Zhao Y."/>
            <person name="Niu C."/>
            <person name="Cao S."/>
            <person name="Zhang Y."/>
        </authorList>
    </citation>
    <scope>NUCLEOTIDE SEQUENCE</scope>
    <source>
        <tissue evidence="2">Muscle</tissue>
    </source>
</reference>